<feature type="transmembrane region" description="Helical" evidence="1">
    <location>
        <begin position="272"/>
        <end position="292"/>
    </location>
</feature>
<evidence type="ECO:0000313" key="4">
    <source>
        <dbReference type="Proteomes" id="UP000015241"/>
    </source>
</evidence>
<dbReference type="Pfam" id="PF00615">
    <property type="entry name" value="RGS"/>
    <property type="match status" value="1"/>
</dbReference>
<dbReference type="InParanoid" id="S8FH90"/>
<gene>
    <name evidence="3" type="ORF">FOMPIDRAFT_1121704</name>
</gene>
<feature type="transmembrane region" description="Helical" evidence="1">
    <location>
        <begin position="239"/>
        <end position="260"/>
    </location>
</feature>
<dbReference type="Proteomes" id="UP000015241">
    <property type="component" value="Unassembled WGS sequence"/>
</dbReference>
<proteinExistence type="predicted"/>
<keyword evidence="4" id="KW-1185">Reference proteome</keyword>
<protein>
    <recommendedName>
        <fullName evidence="2">RGS domain-containing protein</fullName>
    </recommendedName>
</protein>
<feature type="non-terminal residue" evidence="3">
    <location>
        <position position="318"/>
    </location>
</feature>
<dbReference type="AlphaFoldDB" id="S8FH90"/>
<reference evidence="3 4" key="1">
    <citation type="journal article" date="2012" name="Science">
        <title>The Paleozoic origin of enzymatic lignin decomposition reconstructed from 31 fungal genomes.</title>
        <authorList>
            <person name="Floudas D."/>
            <person name="Binder M."/>
            <person name="Riley R."/>
            <person name="Barry K."/>
            <person name="Blanchette R.A."/>
            <person name="Henrissat B."/>
            <person name="Martinez A.T."/>
            <person name="Otillar R."/>
            <person name="Spatafora J.W."/>
            <person name="Yadav J.S."/>
            <person name="Aerts A."/>
            <person name="Benoit I."/>
            <person name="Boyd A."/>
            <person name="Carlson A."/>
            <person name="Copeland A."/>
            <person name="Coutinho P.M."/>
            <person name="de Vries R.P."/>
            <person name="Ferreira P."/>
            <person name="Findley K."/>
            <person name="Foster B."/>
            <person name="Gaskell J."/>
            <person name="Glotzer D."/>
            <person name="Gorecki P."/>
            <person name="Heitman J."/>
            <person name="Hesse C."/>
            <person name="Hori C."/>
            <person name="Igarashi K."/>
            <person name="Jurgens J.A."/>
            <person name="Kallen N."/>
            <person name="Kersten P."/>
            <person name="Kohler A."/>
            <person name="Kuees U."/>
            <person name="Kumar T.K.A."/>
            <person name="Kuo A."/>
            <person name="LaButti K."/>
            <person name="Larrondo L.F."/>
            <person name="Lindquist E."/>
            <person name="Ling A."/>
            <person name="Lombard V."/>
            <person name="Lucas S."/>
            <person name="Lundell T."/>
            <person name="Martin R."/>
            <person name="McLaughlin D.J."/>
            <person name="Morgenstern I."/>
            <person name="Morin E."/>
            <person name="Murat C."/>
            <person name="Nagy L.G."/>
            <person name="Nolan M."/>
            <person name="Ohm R.A."/>
            <person name="Patyshakuliyeva A."/>
            <person name="Rokas A."/>
            <person name="Ruiz-Duenas F.J."/>
            <person name="Sabat G."/>
            <person name="Salamov A."/>
            <person name="Samejima M."/>
            <person name="Schmutz J."/>
            <person name="Slot J.C."/>
            <person name="St John F."/>
            <person name="Stenlid J."/>
            <person name="Sun H."/>
            <person name="Sun S."/>
            <person name="Syed K."/>
            <person name="Tsang A."/>
            <person name="Wiebenga A."/>
            <person name="Young D."/>
            <person name="Pisabarro A."/>
            <person name="Eastwood D.C."/>
            <person name="Martin F."/>
            <person name="Cullen D."/>
            <person name="Grigoriev I.V."/>
            <person name="Hibbett D.S."/>
        </authorList>
    </citation>
    <scope>NUCLEOTIDE SEQUENCE</scope>
    <source>
        <strain evidence="4">FP-58527</strain>
    </source>
</reference>
<dbReference type="PANTHER" id="PTHR39466">
    <property type="entry name" value="RGS DOMAIN-CONTAINING PROTEIN"/>
    <property type="match status" value="1"/>
</dbReference>
<dbReference type="SUPFAM" id="SSF48097">
    <property type="entry name" value="Regulator of G-protein signaling, RGS"/>
    <property type="match status" value="1"/>
</dbReference>
<name>S8FH90_FOMSC</name>
<dbReference type="InterPro" id="IPR036305">
    <property type="entry name" value="RGS_sf"/>
</dbReference>
<dbReference type="InterPro" id="IPR044926">
    <property type="entry name" value="RGS_subdomain_2"/>
</dbReference>
<evidence type="ECO:0000259" key="2">
    <source>
        <dbReference type="Pfam" id="PF00615"/>
    </source>
</evidence>
<keyword evidence="1" id="KW-0812">Transmembrane</keyword>
<feature type="domain" description="RGS" evidence="2">
    <location>
        <begin position="161"/>
        <end position="227"/>
    </location>
</feature>
<organism evidence="3 4">
    <name type="scientific">Fomitopsis schrenkii</name>
    <name type="common">Brown rot fungus</name>
    <dbReference type="NCBI Taxonomy" id="2126942"/>
    <lineage>
        <taxon>Eukaryota</taxon>
        <taxon>Fungi</taxon>
        <taxon>Dikarya</taxon>
        <taxon>Basidiomycota</taxon>
        <taxon>Agaricomycotina</taxon>
        <taxon>Agaricomycetes</taxon>
        <taxon>Polyporales</taxon>
        <taxon>Fomitopsis</taxon>
    </lineage>
</organism>
<dbReference type="InterPro" id="IPR016137">
    <property type="entry name" value="RGS"/>
</dbReference>
<dbReference type="Gene3D" id="1.10.167.10">
    <property type="entry name" value="Regulator of G-protein Signalling 4, domain 2"/>
    <property type="match status" value="1"/>
</dbReference>
<keyword evidence="1" id="KW-1133">Transmembrane helix</keyword>
<dbReference type="HOGENOM" id="CLU_040054_0_0_1"/>
<dbReference type="OrthoDB" id="3232309at2759"/>
<dbReference type="PANTHER" id="PTHR39466:SF1">
    <property type="entry name" value="RGS DOMAIN-CONTAINING PROTEIN"/>
    <property type="match status" value="1"/>
</dbReference>
<keyword evidence="1" id="KW-0472">Membrane</keyword>
<accession>S8FH90</accession>
<evidence type="ECO:0000313" key="3">
    <source>
        <dbReference type="EMBL" id="EPT00776.1"/>
    </source>
</evidence>
<dbReference type="eggNOG" id="ENOG502S0M5">
    <property type="taxonomic scope" value="Eukaryota"/>
</dbReference>
<sequence length="318" mass="34882">MNNVGRLLVGADSSMPSLAMVLSGDTCYPIRLVFLSSCEYSVELLQFVVWFQDYRRRFFRLPSATQAASPGQSHFAFAIPTPARTAERARASIARADAIHYVDGASLTYGSIASKATIHSLTGTPYGTVPSALESPSASKAYLHMSQTTITSGYVPLACDQPFQSECMRIIATFLKPGAAKELPLDPDVRETAVRDLAWNTHPDAFLPIYEEIYYTLETISLPRFLAAASANINRPKQLLWCTLGILGTAVGFLLAILLITVVPIPPAANRAWRLFSVVPAAVGLSFIYSAHRGFCSQVWGRTATQLHEWELEEMDDE</sequence>
<dbReference type="STRING" id="743788.S8FH90"/>
<dbReference type="EMBL" id="KE504146">
    <property type="protein sequence ID" value="EPT00776.1"/>
    <property type="molecule type" value="Genomic_DNA"/>
</dbReference>
<evidence type="ECO:0000256" key="1">
    <source>
        <dbReference type="SAM" id="Phobius"/>
    </source>
</evidence>